<feature type="compositionally biased region" description="Low complexity" evidence="1">
    <location>
        <begin position="22"/>
        <end position="45"/>
    </location>
</feature>
<evidence type="ECO:0000313" key="3">
    <source>
        <dbReference type="EMBL" id="JAD28879.1"/>
    </source>
</evidence>
<accession>A0A0A8YQ31</accession>
<reference evidence="3" key="2">
    <citation type="journal article" date="2015" name="Data Brief">
        <title>Shoot transcriptome of the giant reed, Arundo donax.</title>
        <authorList>
            <person name="Barrero R.A."/>
            <person name="Guerrero F.D."/>
            <person name="Moolhuijzen P."/>
            <person name="Goolsby J.A."/>
            <person name="Tidwell J."/>
            <person name="Bellgard S.E."/>
            <person name="Bellgard M.I."/>
        </authorList>
    </citation>
    <scope>NUCLEOTIDE SEQUENCE</scope>
    <source>
        <tissue evidence="3">Shoot tissue taken approximately 20 cm above the soil surface</tissue>
    </source>
</reference>
<dbReference type="AlphaFoldDB" id="A0A0A8YQ31"/>
<proteinExistence type="predicted"/>
<dbReference type="EMBL" id="GBRH01269016">
    <property type="protein sequence ID" value="JAD28879.1"/>
    <property type="molecule type" value="Transcribed_RNA"/>
</dbReference>
<evidence type="ECO:0000256" key="1">
    <source>
        <dbReference type="SAM" id="MobiDB-lite"/>
    </source>
</evidence>
<feature type="region of interest" description="Disordered" evidence="1">
    <location>
        <begin position="14"/>
        <end position="62"/>
    </location>
</feature>
<keyword evidence="2" id="KW-0812">Transmembrane</keyword>
<name>A0A0A8YQ31_ARUDO</name>
<sequence>MSSLPPLLSLSMSSQPLAPYTSSQPSSPPLSRSPSLPLLRISSGSEPACDEPNPSDVSAAANRSGSMQKASLLWVLVWIGAVGFSGVGAAGTRRAFPMLVLRGPVRGWCRRLLWH</sequence>
<protein>
    <submittedName>
        <fullName evidence="3">Uncharacterized protein</fullName>
    </submittedName>
</protein>
<keyword evidence="2" id="KW-0472">Membrane</keyword>
<organism evidence="3">
    <name type="scientific">Arundo donax</name>
    <name type="common">Giant reed</name>
    <name type="synonym">Donax arundinaceus</name>
    <dbReference type="NCBI Taxonomy" id="35708"/>
    <lineage>
        <taxon>Eukaryota</taxon>
        <taxon>Viridiplantae</taxon>
        <taxon>Streptophyta</taxon>
        <taxon>Embryophyta</taxon>
        <taxon>Tracheophyta</taxon>
        <taxon>Spermatophyta</taxon>
        <taxon>Magnoliopsida</taxon>
        <taxon>Liliopsida</taxon>
        <taxon>Poales</taxon>
        <taxon>Poaceae</taxon>
        <taxon>PACMAD clade</taxon>
        <taxon>Arundinoideae</taxon>
        <taxon>Arundineae</taxon>
        <taxon>Arundo</taxon>
    </lineage>
</organism>
<reference evidence="3" key="1">
    <citation type="submission" date="2014-09" db="EMBL/GenBank/DDBJ databases">
        <authorList>
            <person name="Magalhaes I.L.F."/>
            <person name="Oliveira U."/>
            <person name="Santos F.R."/>
            <person name="Vidigal T.H.D.A."/>
            <person name="Brescovit A.D."/>
            <person name="Santos A.J."/>
        </authorList>
    </citation>
    <scope>NUCLEOTIDE SEQUENCE</scope>
    <source>
        <tissue evidence="3">Shoot tissue taken approximately 20 cm above the soil surface</tissue>
    </source>
</reference>
<feature type="transmembrane region" description="Helical" evidence="2">
    <location>
        <begin position="72"/>
        <end position="92"/>
    </location>
</feature>
<evidence type="ECO:0000256" key="2">
    <source>
        <dbReference type="SAM" id="Phobius"/>
    </source>
</evidence>
<keyword evidence="2" id="KW-1133">Transmembrane helix</keyword>